<reference evidence="3" key="1">
    <citation type="submission" date="2022-11" db="UniProtKB">
        <authorList>
            <consortium name="WormBaseParasite"/>
        </authorList>
    </citation>
    <scope>IDENTIFICATION</scope>
</reference>
<keyword evidence="2" id="KW-1185">Reference proteome</keyword>
<feature type="domain" description="Small ribosomal subunit protein uS5m N-terminal" evidence="1">
    <location>
        <begin position="17"/>
        <end position="153"/>
    </location>
</feature>
<dbReference type="AlphaFoldDB" id="A0A914D497"/>
<dbReference type="WBParaSite" id="ACRNAN_scaffold17887.g7407.t1">
    <property type="protein sequence ID" value="ACRNAN_scaffold17887.g7407.t1"/>
    <property type="gene ID" value="ACRNAN_scaffold17887.g7407"/>
</dbReference>
<evidence type="ECO:0000259" key="1">
    <source>
        <dbReference type="Pfam" id="PF21251"/>
    </source>
</evidence>
<accession>A0A914D497</accession>
<dbReference type="Pfam" id="PF21251">
    <property type="entry name" value="Ribosomal_uS5m_N"/>
    <property type="match status" value="1"/>
</dbReference>
<protein>
    <recommendedName>
        <fullName evidence="1">Small ribosomal subunit protein uS5m N-terminal domain-containing protein</fullName>
    </recommendedName>
</protein>
<organism evidence="2 3">
    <name type="scientific">Acrobeloides nanus</name>
    <dbReference type="NCBI Taxonomy" id="290746"/>
    <lineage>
        <taxon>Eukaryota</taxon>
        <taxon>Metazoa</taxon>
        <taxon>Ecdysozoa</taxon>
        <taxon>Nematoda</taxon>
        <taxon>Chromadorea</taxon>
        <taxon>Rhabditida</taxon>
        <taxon>Tylenchina</taxon>
        <taxon>Cephalobomorpha</taxon>
        <taxon>Cephaloboidea</taxon>
        <taxon>Cephalobidae</taxon>
        <taxon>Acrobeloides</taxon>
    </lineage>
</organism>
<dbReference type="Proteomes" id="UP000887540">
    <property type="component" value="Unplaced"/>
</dbReference>
<sequence length="172" mass="19577">MASMMLYTQIRNRTANFFVRRTGTELYKTATGFSMAGLKKGQGRGNKSAIRGVNRFYYIGASPLKVQYPGLNKPLLTRKGRPMVDGKEPVAITQQSDEQLKKNAVAIRNYFMSKQDSGVKKQYLIRRLKYAYQSPLDRGFCGFKMEGVLLGRPPFYGRNFKDFQCTILKVSC</sequence>
<name>A0A914D497_9BILA</name>
<evidence type="ECO:0000313" key="3">
    <source>
        <dbReference type="WBParaSite" id="ACRNAN_scaffold17887.g7407.t1"/>
    </source>
</evidence>
<dbReference type="InterPro" id="IPR048584">
    <property type="entry name" value="Ribosomal_uS5m_N"/>
</dbReference>
<proteinExistence type="predicted"/>
<evidence type="ECO:0000313" key="2">
    <source>
        <dbReference type="Proteomes" id="UP000887540"/>
    </source>
</evidence>